<evidence type="ECO:0000313" key="15">
    <source>
        <dbReference type="EMBL" id="HGU15186.1"/>
    </source>
</evidence>
<evidence type="ECO:0000256" key="5">
    <source>
        <dbReference type="ARBA" id="ARBA00022475"/>
    </source>
</evidence>
<evidence type="ECO:0000256" key="13">
    <source>
        <dbReference type="ARBA" id="ARBA00047594"/>
    </source>
</evidence>
<comment type="similarity">
    <text evidence="2 14">Belongs to the UppP family.</text>
</comment>
<comment type="caution">
    <text evidence="15">The sequence shown here is derived from an EMBL/GenBank/DDBJ whole genome shotgun (WGS) entry which is preliminary data.</text>
</comment>
<proteinExistence type="inferred from homology"/>
<feature type="transmembrane region" description="Helical" evidence="14">
    <location>
        <begin position="129"/>
        <end position="148"/>
    </location>
</feature>
<keyword evidence="14" id="KW-0573">Peptidoglycan synthesis</keyword>
<dbReference type="GO" id="GO:0009252">
    <property type="term" value="P:peptidoglycan biosynthetic process"/>
    <property type="evidence" value="ECO:0007669"/>
    <property type="project" value="UniProtKB-KW"/>
</dbReference>
<dbReference type="AlphaFoldDB" id="A0A7V4JP62"/>
<gene>
    <name evidence="14" type="primary">uppP</name>
    <name evidence="15" type="ORF">ENU91_00765</name>
</gene>
<organism evidence="15">
    <name type="scientific">Thermodesulfobacterium geofontis</name>
    <dbReference type="NCBI Taxonomy" id="1295609"/>
    <lineage>
        <taxon>Bacteria</taxon>
        <taxon>Pseudomonadati</taxon>
        <taxon>Thermodesulfobacteriota</taxon>
        <taxon>Thermodesulfobacteria</taxon>
        <taxon>Thermodesulfobacteriales</taxon>
        <taxon>Thermodesulfobacteriaceae</taxon>
        <taxon>Thermodesulfobacterium</taxon>
    </lineage>
</organism>
<comment type="function">
    <text evidence="14">Catalyzes the dephosphorylation of undecaprenyl diphosphate (UPP). Confers resistance to bacitracin.</text>
</comment>
<dbReference type="PANTHER" id="PTHR30622">
    <property type="entry name" value="UNDECAPRENYL-DIPHOSPHATASE"/>
    <property type="match status" value="1"/>
</dbReference>
<keyword evidence="6 14" id="KW-0812">Transmembrane</keyword>
<feature type="transmembrane region" description="Helical" evidence="14">
    <location>
        <begin position="7"/>
        <end position="28"/>
    </location>
</feature>
<keyword evidence="14" id="KW-0961">Cell wall biogenesis/degradation</keyword>
<keyword evidence="10 14" id="KW-0046">Antibiotic resistance</keyword>
<evidence type="ECO:0000256" key="8">
    <source>
        <dbReference type="ARBA" id="ARBA00022989"/>
    </source>
</evidence>
<evidence type="ECO:0000256" key="1">
    <source>
        <dbReference type="ARBA" id="ARBA00004651"/>
    </source>
</evidence>
<comment type="subcellular location">
    <subcellularLocation>
        <location evidence="1 14">Cell membrane</location>
        <topology evidence="1 14">Multi-pass membrane protein</topology>
    </subcellularLocation>
</comment>
<dbReference type="HAMAP" id="MF_01006">
    <property type="entry name" value="Undec_diphosphatase"/>
    <property type="match status" value="1"/>
</dbReference>
<feature type="transmembrane region" description="Helical" evidence="14">
    <location>
        <begin position="200"/>
        <end position="220"/>
    </location>
</feature>
<feature type="transmembrane region" description="Helical" evidence="14">
    <location>
        <begin position="40"/>
        <end position="59"/>
    </location>
</feature>
<dbReference type="GO" id="GO:0008360">
    <property type="term" value="P:regulation of cell shape"/>
    <property type="evidence" value="ECO:0007669"/>
    <property type="project" value="UniProtKB-KW"/>
</dbReference>
<dbReference type="PANTHER" id="PTHR30622:SF4">
    <property type="entry name" value="UNDECAPRENYL-DIPHOSPHATASE"/>
    <property type="match status" value="1"/>
</dbReference>
<comment type="catalytic activity">
    <reaction evidence="13 14">
        <text>di-trans,octa-cis-undecaprenyl diphosphate + H2O = di-trans,octa-cis-undecaprenyl phosphate + phosphate + H(+)</text>
        <dbReference type="Rhea" id="RHEA:28094"/>
        <dbReference type="ChEBI" id="CHEBI:15377"/>
        <dbReference type="ChEBI" id="CHEBI:15378"/>
        <dbReference type="ChEBI" id="CHEBI:43474"/>
        <dbReference type="ChEBI" id="CHEBI:58405"/>
        <dbReference type="ChEBI" id="CHEBI:60392"/>
        <dbReference type="EC" id="3.6.1.27"/>
    </reaction>
</comment>
<keyword evidence="7 14" id="KW-0378">Hydrolase</keyword>
<evidence type="ECO:0000256" key="4">
    <source>
        <dbReference type="ARBA" id="ARBA00021581"/>
    </source>
</evidence>
<dbReference type="GO" id="GO:0071555">
    <property type="term" value="P:cell wall organization"/>
    <property type="evidence" value="ECO:0007669"/>
    <property type="project" value="UniProtKB-KW"/>
</dbReference>
<comment type="miscellaneous">
    <text evidence="14">Bacitracin is thought to be involved in the inhibition of peptidoglycan synthesis by sequestering undecaprenyl diphosphate, thereby reducing the pool of lipid carrier available.</text>
</comment>
<dbReference type="InterPro" id="IPR003824">
    <property type="entry name" value="UppP"/>
</dbReference>
<feature type="transmembrane region" description="Helical" evidence="14">
    <location>
        <begin position="168"/>
        <end position="188"/>
    </location>
</feature>
<dbReference type="Pfam" id="PF02673">
    <property type="entry name" value="BacA"/>
    <property type="match status" value="1"/>
</dbReference>
<dbReference type="GO" id="GO:0046677">
    <property type="term" value="P:response to antibiotic"/>
    <property type="evidence" value="ECO:0007669"/>
    <property type="project" value="UniProtKB-UniRule"/>
</dbReference>
<name>A0A7V4JP62_9BACT</name>
<sequence length="251" mass="27933">MDFFEAFFLGLIQGLTEFLPISSTGHLILIQKIFNTFSSLSFDAFIHLGSFFAIVSYFWKDLKEIWGYKWFILISALPGAIAGLTLESIVENYLRTPLIVGLVLIIMSIPMILGEILGKKNSEIKDLNFLKAFLIGIFQALSLIPGTSRSGITISAGLLLGLKREVSAQYSFLVGSPLILGAGVYEGIKLFKSSFIPFDLALVGFFSSALFSFLAIAFLIPFLKRYSLYSFVIYRILLGLLIIIFYLRSGK</sequence>
<accession>A0A7V4JP62</accession>
<evidence type="ECO:0000256" key="3">
    <source>
        <dbReference type="ARBA" id="ARBA00012374"/>
    </source>
</evidence>
<keyword evidence="5 14" id="KW-1003">Cell membrane</keyword>
<evidence type="ECO:0000256" key="11">
    <source>
        <dbReference type="ARBA" id="ARBA00032707"/>
    </source>
</evidence>
<feature type="transmembrane region" description="Helical" evidence="14">
    <location>
        <begin position="98"/>
        <end position="117"/>
    </location>
</feature>
<feature type="transmembrane region" description="Helical" evidence="14">
    <location>
        <begin position="226"/>
        <end position="247"/>
    </location>
</feature>
<evidence type="ECO:0000256" key="14">
    <source>
        <dbReference type="HAMAP-Rule" id="MF_01006"/>
    </source>
</evidence>
<keyword evidence="14" id="KW-0133">Cell shape</keyword>
<evidence type="ECO:0000256" key="10">
    <source>
        <dbReference type="ARBA" id="ARBA00023251"/>
    </source>
</evidence>
<reference evidence="15" key="1">
    <citation type="journal article" date="2020" name="mSystems">
        <title>Genome- and Community-Level Interaction Insights into Carbon Utilization and Element Cycling Functions of Hydrothermarchaeota in Hydrothermal Sediment.</title>
        <authorList>
            <person name="Zhou Z."/>
            <person name="Liu Y."/>
            <person name="Xu W."/>
            <person name="Pan J."/>
            <person name="Luo Z.H."/>
            <person name="Li M."/>
        </authorList>
    </citation>
    <scope>NUCLEOTIDE SEQUENCE [LARGE SCALE GENOMIC DNA]</scope>
    <source>
        <strain evidence="15">SpSt-711</strain>
    </source>
</reference>
<keyword evidence="8 14" id="KW-1133">Transmembrane helix</keyword>
<evidence type="ECO:0000256" key="6">
    <source>
        <dbReference type="ARBA" id="ARBA00022692"/>
    </source>
</evidence>
<dbReference type="EC" id="3.6.1.27" evidence="3 14"/>
<keyword evidence="9 14" id="KW-0472">Membrane</keyword>
<evidence type="ECO:0000256" key="12">
    <source>
        <dbReference type="ARBA" id="ARBA00032932"/>
    </source>
</evidence>
<evidence type="ECO:0000256" key="2">
    <source>
        <dbReference type="ARBA" id="ARBA00010621"/>
    </source>
</evidence>
<protein>
    <recommendedName>
        <fullName evidence="4 14">Undecaprenyl-diphosphatase</fullName>
        <ecNumber evidence="3 14">3.6.1.27</ecNumber>
    </recommendedName>
    <alternativeName>
        <fullName evidence="12 14">Bacitracin resistance protein</fullName>
    </alternativeName>
    <alternativeName>
        <fullName evidence="11 14">Undecaprenyl pyrophosphate phosphatase</fullName>
    </alternativeName>
</protein>
<dbReference type="GO" id="GO:0005886">
    <property type="term" value="C:plasma membrane"/>
    <property type="evidence" value="ECO:0007669"/>
    <property type="project" value="UniProtKB-SubCell"/>
</dbReference>
<evidence type="ECO:0000256" key="7">
    <source>
        <dbReference type="ARBA" id="ARBA00022801"/>
    </source>
</evidence>
<feature type="transmembrane region" description="Helical" evidence="14">
    <location>
        <begin position="66"/>
        <end position="86"/>
    </location>
</feature>
<evidence type="ECO:0000256" key="9">
    <source>
        <dbReference type="ARBA" id="ARBA00023136"/>
    </source>
</evidence>
<dbReference type="EMBL" id="DTEI01000016">
    <property type="protein sequence ID" value="HGU15186.1"/>
    <property type="molecule type" value="Genomic_DNA"/>
</dbReference>
<dbReference type="GO" id="GO:0050380">
    <property type="term" value="F:undecaprenyl-diphosphatase activity"/>
    <property type="evidence" value="ECO:0007669"/>
    <property type="project" value="UniProtKB-UniRule"/>
</dbReference>